<evidence type="ECO:0000313" key="2">
    <source>
        <dbReference type="EMBL" id="EEG56161.1"/>
    </source>
</evidence>
<keyword evidence="1" id="KW-0812">Transmembrane</keyword>
<dbReference type="InterPro" id="IPR046088">
    <property type="entry name" value="DUF6106"/>
</dbReference>
<dbReference type="Pfam" id="PF19601">
    <property type="entry name" value="DUF6106"/>
    <property type="match status" value="1"/>
</dbReference>
<dbReference type="AlphaFoldDB" id="C0CXN1"/>
<organism evidence="2 3">
    <name type="scientific">[Clostridium] asparagiforme DSM 15981</name>
    <dbReference type="NCBI Taxonomy" id="518636"/>
    <lineage>
        <taxon>Bacteria</taxon>
        <taxon>Bacillati</taxon>
        <taxon>Bacillota</taxon>
        <taxon>Clostridia</taxon>
        <taxon>Lachnospirales</taxon>
        <taxon>Lachnospiraceae</taxon>
        <taxon>Enterocloster</taxon>
    </lineage>
</organism>
<protein>
    <recommendedName>
        <fullName evidence="4">Bacterial Pleckstrin homology domain-containing protein</fullName>
    </recommendedName>
</protein>
<evidence type="ECO:0000313" key="3">
    <source>
        <dbReference type="Proteomes" id="UP000004756"/>
    </source>
</evidence>
<dbReference type="HOGENOM" id="CLU_113258_1_0_9"/>
<reference evidence="2 3" key="1">
    <citation type="submission" date="2009-01" db="EMBL/GenBank/DDBJ databases">
        <authorList>
            <person name="Fulton L."/>
            <person name="Clifton S."/>
            <person name="Fulton B."/>
            <person name="Xu J."/>
            <person name="Minx P."/>
            <person name="Pepin K.H."/>
            <person name="Johnson M."/>
            <person name="Bhonagiri V."/>
            <person name="Nash W.E."/>
            <person name="Mardis E.R."/>
            <person name="Wilson R.K."/>
        </authorList>
    </citation>
    <scope>NUCLEOTIDE SEQUENCE [LARGE SCALE GENOMIC DNA]</scope>
    <source>
        <strain evidence="2 3">DSM 15981</strain>
    </source>
</reference>
<dbReference type="EMBL" id="ACCJ01000090">
    <property type="protein sequence ID" value="EEG56161.1"/>
    <property type="molecule type" value="Genomic_DNA"/>
</dbReference>
<feature type="transmembrane region" description="Helical" evidence="1">
    <location>
        <begin position="46"/>
        <end position="65"/>
    </location>
</feature>
<proteinExistence type="predicted"/>
<feature type="transmembrane region" description="Helical" evidence="1">
    <location>
        <begin position="20"/>
        <end position="39"/>
    </location>
</feature>
<evidence type="ECO:0008006" key="4">
    <source>
        <dbReference type="Google" id="ProtNLM"/>
    </source>
</evidence>
<keyword evidence="3" id="KW-1185">Reference proteome</keyword>
<evidence type="ECO:0000256" key="1">
    <source>
        <dbReference type="SAM" id="Phobius"/>
    </source>
</evidence>
<keyword evidence="1" id="KW-1133">Transmembrane helix</keyword>
<comment type="caution">
    <text evidence="2">The sequence shown here is derived from an EMBL/GenBank/DDBJ whole genome shotgun (WGS) entry which is preliminary data.</text>
</comment>
<dbReference type="Proteomes" id="UP000004756">
    <property type="component" value="Unassembled WGS sequence"/>
</dbReference>
<keyword evidence="1" id="KW-0472">Membrane</keyword>
<accession>C0CXN1</accession>
<sequence>MQMNDDAYAEWLVKRKDPIYAVPVKILMAVLCLVSLLIAMQTAFGAILLIAVGIAAYFVFINLSVEFEYLVVEGDVSIDRILARSRRKKVLDCKKEEIQIVAPSDSYMLKDYEKTGMKVKDCTSGRNGSKTYALIYQQGADCVKILFEPNEKILRALRHSVPGKLVR</sequence>
<gene>
    <name evidence="2" type="ORF">CLOSTASPAR_01756</name>
</gene>
<name>C0CXN1_9FIRM</name>
<reference evidence="2 3" key="2">
    <citation type="submission" date="2009-02" db="EMBL/GenBank/DDBJ databases">
        <title>Draft genome sequence of Clostridium asparagiforme (DSM 15981).</title>
        <authorList>
            <person name="Sudarsanam P."/>
            <person name="Ley R."/>
            <person name="Guruge J."/>
            <person name="Turnbaugh P.J."/>
            <person name="Mahowald M."/>
            <person name="Liep D."/>
            <person name="Gordon J."/>
        </authorList>
    </citation>
    <scope>NUCLEOTIDE SEQUENCE [LARGE SCALE GENOMIC DNA]</scope>
    <source>
        <strain evidence="2 3">DSM 15981</strain>
    </source>
</reference>